<dbReference type="EMBL" id="ASPP01021318">
    <property type="protein sequence ID" value="ETO12525.1"/>
    <property type="molecule type" value="Genomic_DNA"/>
</dbReference>
<keyword evidence="1" id="KW-0653">Protein transport</keyword>
<feature type="region of interest" description="Disordered" evidence="2">
    <location>
        <begin position="28"/>
        <end position="70"/>
    </location>
</feature>
<dbReference type="GO" id="GO:0090522">
    <property type="term" value="P:vesicle tethering involved in exocytosis"/>
    <property type="evidence" value="ECO:0007669"/>
    <property type="project" value="UniProtKB-UniRule"/>
</dbReference>
<evidence type="ECO:0000313" key="5">
    <source>
        <dbReference type="Proteomes" id="UP000023152"/>
    </source>
</evidence>
<comment type="similarity">
    <text evidence="1">Belongs to the SEC8 family.</text>
</comment>
<dbReference type="GO" id="GO:0000145">
    <property type="term" value="C:exocyst"/>
    <property type="evidence" value="ECO:0007669"/>
    <property type="project" value="UniProtKB-UniRule"/>
</dbReference>
<keyword evidence="5" id="KW-1185">Reference proteome</keyword>
<protein>
    <recommendedName>
        <fullName evidence="1">Exocyst complex component Sec8</fullName>
    </recommendedName>
</protein>
<evidence type="ECO:0000256" key="2">
    <source>
        <dbReference type="SAM" id="MobiDB-lite"/>
    </source>
</evidence>
<dbReference type="AlphaFoldDB" id="X6MHI3"/>
<dbReference type="GO" id="GO:0015031">
    <property type="term" value="P:protein transport"/>
    <property type="evidence" value="ECO:0007669"/>
    <property type="project" value="UniProtKB-KW"/>
</dbReference>
<gene>
    <name evidence="4" type="ORF">RFI_24850</name>
</gene>
<keyword evidence="1" id="KW-0268">Exocytosis</keyword>
<accession>X6MHI3</accession>
<comment type="caution">
    <text evidence="4">The sequence shown here is derived from an EMBL/GenBank/DDBJ whole genome shotgun (WGS) entry which is preliminary data.</text>
</comment>
<feature type="transmembrane region" description="Helical" evidence="3">
    <location>
        <begin position="396"/>
        <end position="418"/>
    </location>
</feature>
<dbReference type="OrthoDB" id="272977at2759"/>
<dbReference type="Proteomes" id="UP000023152">
    <property type="component" value="Unassembled WGS sequence"/>
</dbReference>
<organism evidence="4 5">
    <name type="scientific">Reticulomyxa filosa</name>
    <dbReference type="NCBI Taxonomy" id="46433"/>
    <lineage>
        <taxon>Eukaryota</taxon>
        <taxon>Sar</taxon>
        <taxon>Rhizaria</taxon>
        <taxon>Retaria</taxon>
        <taxon>Foraminifera</taxon>
        <taxon>Monothalamids</taxon>
        <taxon>Reticulomyxidae</taxon>
        <taxon>Reticulomyxa</taxon>
    </lineage>
</organism>
<dbReference type="PANTHER" id="PTHR14146:SF0">
    <property type="entry name" value="EXOCYST COMPLEX COMPONENT 4"/>
    <property type="match status" value="1"/>
</dbReference>
<keyword evidence="1" id="KW-0813">Transport</keyword>
<evidence type="ECO:0000256" key="1">
    <source>
        <dbReference type="RuleBase" id="RU367079"/>
    </source>
</evidence>
<keyword evidence="3" id="KW-0472">Membrane</keyword>
<evidence type="ECO:0000313" key="4">
    <source>
        <dbReference type="EMBL" id="ETO12525.1"/>
    </source>
</evidence>
<feature type="compositionally biased region" description="Basic and acidic residues" evidence="2">
    <location>
        <begin position="29"/>
        <end position="70"/>
    </location>
</feature>
<feature type="transmembrane region" description="Helical" evidence="3">
    <location>
        <begin position="534"/>
        <end position="552"/>
    </location>
</feature>
<dbReference type="InterPro" id="IPR039682">
    <property type="entry name" value="Sec8/EXOC4"/>
</dbReference>
<dbReference type="GO" id="GO:0006612">
    <property type="term" value="P:protein targeting to membrane"/>
    <property type="evidence" value="ECO:0007669"/>
    <property type="project" value="UniProtKB-UniRule"/>
</dbReference>
<dbReference type="PANTHER" id="PTHR14146">
    <property type="entry name" value="EXOCYST COMPLEX COMPONENT 4"/>
    <property type="match status" value="1"/>
</dbReference>
<feature type="transmembrane region" description="Helical" evidence="3">
    <location>
        <begin position="504"/>
        <end position="522"/>
    </location>
</feature>
<comment type="function">
    <text evidence="1">Component of the exocyst complex involved in the docking of exocytic vesicles with fusion sites on the plasma membrane.</text>
</comment>
<proteinExistence type="inferred from homology"/>
<keyword evidence="3" id="KW-1133">Transmembrane helix</keyword>
<dbReference type="GO" id="GO:0006893">
    <property type="term" value="P:Golgi to plasma membrane transport"/>
    <property type="evidence" value="ECO:0007669"/>
    <property type="project" value="TreeGrafter"/>
</dbReference>
<keyword evidence="3" id="KW-0812">Transmembrane</keyword>
<name>X6MHI3_RETFI</name>
<sequence>MSPFHVTALFRTVIKFVEKSEVILGIVSPDKDDKKDKDKEKESKDGKDKDKDKDKEKEKEVYNEKEKERDPDKDLRAYLNNLVRTNFIQEMQAHVSGELGMILLDDNQLDHTNELVVLPKSASRVYKLAEKVFTNFRQLPMFDPNAFVKITTQILTQCRKTYQWAFKFEVRPRLLSVSLVHPNKELAPEVLKDNREYIRNLSNYGLRKLLYTSSHEAIFKEKMAVVRSNNRDSAIEYKIFQELIGEYQKQWKNKADGGFAIFDMNVYSQLSLLCTGLYWISQKLRREQIIPYKTQAYNNYSDSGNARSSRSSLISRENVCEPIERYLTEEIEPLCEHYLAVIRVELRAQCVCYLSNIGNQSYVLHESSNKPQEFIIDLNKLLVKAEFELNECLPEYLVKFLFLELSYFICNILIQLIMNVQHKRINKLGAKQLWRNIFSLQQNLTTITQQPQEKAFERPQKFLDLSQKTPEEIEKFKKADNKMFKDYELEAIAKIAKLNLNQKMYVFCLVSFVSFFFCSLLKEVKACRLLELMLLFFLPSSLFVNVLFFFCFKKKQQRQLITTL</sequence>
<reference evidence="4 5" key="1">
    <citation type="journal article" date="2013" name="Curr. Biol.">
        <title>The Genome of the Foraminiferan Reticulomyxa filosa.</title>
        <authorList>
            <person name="Glockner G."/>
            <person name="Hulsmann N."/>
            <person name="Schleicher M."/>
            <person name="Noegel A.A."/>
            <person name="Eichinger L."/>
            <person name="Gallinger C."/>
            <person name="Pawlowski J."/>
            <person name="Sierra R."/>
            <person name="Euteneuer U."/>
            <person name="Pillet L."/>
            <person name="Moustafa A."/>
            <person name="Platzer M."/>
            <person name="Groth M."/>
            <person name="Szafranski K."/>
            <person name="Schliwa M."/>
        </authorList>
    </citation>
    <scope>NUCLEOTIDE SEQUENCE [LARGE SCALE GENOMIC DNA]</scope>
</reference>
<evidence type="ECO:0000256" key="3">
    <source>
        <dbReference type="SAM" id="Phobius"/>
    </source>
</evidence>